<dbReference type="Proteomes" id="UP000189670">
    <property type="component" value="Unassembled WGS sequence"/>
</dbReference>
<sequence>MDHSEGISSEELKYFLTRQVKSLLILKKVIILLIIVVCIALIGHVIYYFNHLTTLRYDVVTAQSQVYAALQYRANLIPVLIESVVSFVEHEDNVFNRAVDARERSLRTNIQEKVKKDLKIAANSPMENMLKKIIAVAEQYPALTSSAPFQQLMTDVTKAEMQLYENRVVFNDKVNVYTTAISMFPGNMYATLLFSFPMFDYFYGSKDSEWPHFIGKPHKEWPQVEPETTQKGKIQ</sequence>
<gene>
    <name evidence="7" type="primary">mamQ</name>
    <name evidence="7" type="ORF">OMM_15477</name>
</gene>
<accession>A0A1V1NQ92</accession>
<dbReference type="Gene3D" id="1.20.1440.20">
    <property type="entry name" value="LemA-like domain"/>
    <property type="match status" value="1"/>
</dbReference>
<protein>
    <submittedName>
        <fullName evidence="7">MamQ</fullName>
    </submittedName>
</protein>
<dbReference type="Pfam" id="PF04011">
    <property type="entry name" value="LemA"/>
    <property type="match status" value="1"/>
</dbReference>
<evidence type="ECO:0000313" key="7">
    <source>
        <dbReference type="EMBL" id="ETR64744.1"/>
    </source>
</evidence>
<organism evidence="7 8">
    <name type="scientific">Candidatus Magnetoglobus multicellularis str. Araruama</name>
    <dbReference type="NCBI Taxonomy" id="890399"/>
    <lineage>
        <taxon>Bacteria</taxon>
        <taxon>Pseudomonadati</taxon>
        <taxon>Thermodesulfobacteriota</taxon>
        <taxon>Desulfobacteria</taxon>
        <taxon>Desulfobacterales</taxon>
        <taxon>Desulfobacteraceae</taxon>
        <taxon>Candidatus Magnetoglobus</taxon>
    </lineage>
</organism>
<dbReference type="InterPro" id="IPR023353">
    <property type="entry name" value="LemA-like_dom_sf"/>
</dbReference>
<dbReference type="AlphaFoldDB" id="A0A1V1NQ92"/>
<dbReference type="InterPro" id="IPR007156">
    <property type="entry name" value="MamQ_LemA"/>
</dbReference>
<keyword evidence="4 6" id="KW-1133">Transmembrane helix</keyword>
<feature type="transmembrane region" description="Helical" evidence="6">
    <location>
        <begin position="29"/>
        <end position="49"/>
    </location>
</feature>
<dbReference type="SUPFAM" id="SSF140478">
    <property type="entry name" value="LemA-like"/>
    <property type="match status" value="1"/>
</dbReference>
<keyword evidence="3 6" id="KW-0812">Transmembrane</keyword>
<evidence type="ECO:0000256" key="4">
    <source>
        <dbReference type="ARBA" id="ARBA00022989"/>
    </source>
</evidence>
<keyword evidence="5 6" id="KW-0472">Membrane</keyword>
<dbReference type="EMBL" id="ATBP01003705">
    <property type="protein sequence ID" value="ETR64744.1"/>
    <property type="molecule type" value="Genomic_DNA"/>
</dbReference>
<evidence type="ECO:0000256" key="5">
    <source>
        <dbReference type="ARBA" id="ARBA00023136"/>
    </source>
</evidence>
<dbReference type="PANTHER" id="PTHR34478">
    <property type="entry name" value="PROTEIN LEMA"/>
    <property type="match status" value="1"/>
</dbReference>
<evidence type="ECO:0000256" key="3">
    <source>
        <dbReference type="ARBA" id="ARBA00022692"/>
    </source>
</evidence>
<comment type="caution">
    <text evidence="7">The sequence shown here is derived from an EMBL/GenBank/DDBJ whole genome shotgun (WGS) entry which is preliminary data.</text>
</comment>
<dbReference type="PANTHER" id="PTHR34478:SF1">
    <property type="entry name" value="PROTEIN LEMA"/>
    <property type="match status" value="1"/>
</dbReference>
<dbReference type="GO" id="GO:0016020">
    <property type="term" value="C:membrane"/>
    <property type="evidence" value="ECO:0007669"/>
    <property type="project" value="UniProtKB-SubCell"/>
</dbReference>
<evidence type="ECO:0000256" key="1">
    <source>
        <dbReference type="ARBA" id="ARBA00004167"/>
    </source>
</evidence>
<comment type="subcellular location">
    <subcellularLocation>
        <location evidence="1">Membrane</location>
        <topology evidence="1">Single-pass membrane protein</topology>
    </subcellularLocation>
</comment>
<evidence type="ECO:0000256" key="6">
    <source>
        <dbReference type="SAM" id="Phobius"/>
    </source>
</evidence>
<evidence type="ECO:0000256" key="2">
    <source>
        <dbReference type="ARBA" id="ARBA00008854"/>
    </source>
</evidence>
<proteinExistence type="inferred from homology"/>
<comment type="similarity">
    <text evidence="2">Belongs to the LemA family.</text>
</comment>
<evidence type="ECO:0000313" key="8">
    <source>
        <dbReference type="Proteomes" id="UP000189670"/>
    </source>
</evidence>
<name>A0A1V1NQ92_9BACT</name>
<reference evidence="8" key="1">
    <citation type="submission" date="2012-11" db="EMBL/GenBank/DDBJ databases">
        <authorList>
            <person name="Lucero-Rivera Y.E."/>
            <person name="Tovar-Ramirez D."/>
        </authorList>
    </citation>
    <scope>NUCLEOTIDE SEQUENCE [LARGE SCALE GENOMIC DNA]</scope>
    <source>
        <strain evidence="8">Araruama</strain>
    </source>
</reference>